<keyword evidence="10" id="KW-1185">Reference proteome</keyword>
<dbReference type="EMBL" id="SMKI01000513">
    <property type="protein sequence ID" value="TDC64587.1"/>
    <property type="molecule type" value="Genomic_DNA"/>
</dbReference>
<comment type="pathway">
    <text evidence="5">Cofactor biosynthesis; nicotinate biosynthesis; nicotinate from nicotinamide: step 1/1.</text>
</comment>
<evidence type="ECO:0000313" key="10">
    <source>
        <dbReference type="Proteomes" id="UP000295345"/>
    </source>
</evidence>
<dbReference type="EC" id="3.5.1.19" evidence="6"/>
<evidence type="ECO:0000256" key="6">
    <source>
        <dbReference type="ARBA" id="ARBA00039017"/>
    </source>
</evidence>
<keyword evidence="4" id="KW-0378">Hydrolase</keyword>
<proteinExistence type="inferred from homology"/>
<dbReference type="PANTHER" id="PTHR11080">
    <property type="entry name" value="PYRAZINAMIDASE/NICOTINAMIDASE"/>
    <property type="match status" value="1"/>
</dbReference>
<evidence type="ECO:0000256" key="7">
    <source>
        <dbReference type="ARBA" id="ARBA00043224"/>
    </source>
</evidence>
<evidence type="ECO:0000256" key="5">
    <source>
        <dbReference type="ARBA" id="ARBA00037900"/>
    </source>
</evidence>
<comment type="similarity">
    <text evidence="1">Belongs to the isochorismatase family.</text>
</comment>
<accession>A0A4R4SLH3</accession>
<dbReference type="InterPro" id="IPR036380">
    <property type="entry name" value="Isochorismatase-like_sf"/>
</dbReference>
<comment type="caution">
    <text evidence="9">The sequence shown here is derived from an EMBL/GenBank/DDBJ whole genome shotgun (WGS) entry which is preliminary data.</text>
</comment>
<evidence type="ECO:0000259" key="8">
    <source>
        <dbReference type="Pfam" id="PF00857"/>
    </source>
</evidence>
<dbReference type="GO" id="GO:0046872">
    <property type="term" value="F:metal ion binding"/>
    <property type="evidence" value="ECO:0007669"/>
    <property type="project" value="UniProtKB-KW"/>
</dbReference>
<evidence type="ECO:0000256" key="2">
    <source>
        <dbReference type="ARBA" id="ARBA00022642"/>
    </source>
</evidence>
<dbReference type="AlphaFoldDB" id="A0A4R4SLH3"/>
<dbReference type="GO" id="GO:0019363">
    <property type="term" value="P:pyridine nucleotide biosynthetic process"/>
    <property type="evidence" value="ECO:0007669"/>
    <property type="project" value="UniProtKB-KW"/>
</dbReference>
<evidence type="ECO:0000256" key="1">
    <source>
        <dbReference type="ARBA" id="ARBA00006336"/>
    </source>
</evidence>
<dbReference type="SUPFAM" id="SSF52499">
    <property type="entry name" value="Isochorismatase-like hydrolases"/>
    <property type="match status" value="1"/>
</dbReference>
<dbReference type="Pfam" id="PF00857">
    <property type="entry name" value="Isochorismatase"/>
    <property type="match status" value="1"/>
</dbReference>
<dbReference type="InterPro" id="IPR052347">
    <property type="entry name" value="Isochorismatase_Nicotinamidase"/>
</dbReference>
<evidence type="ECO:0000256" key="4">
    <source>
        <dbReference type="ARBA" id="ARBA00022801"/>
    </source>
</evidence>
<protein>
    <recommendedName>
        <fullName evidence="6">nicotinamidase</fullName>
        <ecNumber evidence="6">3.5.1.19</ecNumber>
    </recommendedName>
    <alternativeName>
        <fullName evidence="7">Nicotinamide deamidase</fullName>
    </alternativeName>
</protein>
<dbReference type="Gene3D" id="3.40.50.850">
    <property type="entry name" value="Isochorismatase-like"/>
    <property type="match status" value="1"/>
</dbReference>
<dbReference type="PANTHER" id="PTHR11080:SF2">
    <property type="entry name" value="LD05707P"/>
    <property type="match status" value="1"/>
</dbReference>
<dbReference type="GO" id="GO:0008936">
    <property type="term" value="F:nicotinamidase activity"/>
    <property type="evidence" value="ECO:0007669"/>
    <property type="project" value="UniProtKB-EC"/>
</dbReference>
<keyword evidence="2" id="KW-0662">Pyridine nucleotide biosynthesis</keyword>
<dbReference type="RefSeq" id="WP_132821565.1">
    <property type="nucleotide sequence ID" value="NZ_SMKI01000513.1"/>
</dbReference>
<dbReference type="OrthoDB" id="9791276at2"/>
<evidence type="ECO:0000256" key="3">
    <source>
        <dbReference type="ARBA" id="ARBA00022723"/>
    </source>
</evidence>
<organism evidence="9 10">
    <name type="scientific">Streptomyces hainanensis</name>
    <dbReference type="NCBI Taxonomy" id="402648"/>
    <lineage>
        <taxon>Bacteria</taxon>
        <taxon>Bacillati</taxon>
        <taxon>Actinomycetota</taxon>
        <taxon>Actinomycetes</taxon>
        <taxon>Kitasatosporales</taxon>
        <taxon>Streptomycetaceae</taxon>
        <taxon>Streptomyces</taxon>
    </lineage>
</organism>
<feature type="domain" description="Isochorismatase-like" evidence="8">
    <location>
        <begin position="4"/>
        <end position="186"/>
    </location>
</feature>
<evidence type="ECO:0000313" key="9">
    <source>
        <dbReference type="EMBL" id="TDC64587.1"/>
    </source>
</evidence>
<reference evidence="9 10" key="1">
    <citation type="submission" date="2019-03" db="EMBL/GenBank/DDBJ databases">
        <title>Draft genome sequences of novel Actinobacteria.</title>
        <authorList>
            <person name="Sahin N."/>
            <person name="Ay H."/>
            <person name="Saygin H."/>
        </authorList>
    </citation>
    <scope>NUCLEOTIDE SEQUENCE [LARGE SCALE GENOMIC DNA]</scope>
    <source>
        <strain evidence="9 10">DSM 41900</strain>
    </source>
</reference>
<name>A0A4R4SLH3_9ACTN</name>
<dbReference type="Proteomes" id="UP000295345">
    <property type="component" value="Unassembled WGS sequence"/>
</dbReference>
<keyword evidence="3" id="KW-0479">Metal-binding</keyword>
<gene>
    <name evidence="9" type="ORF">E1283_31380</name>
</gene>
<sequence length="197" mass="20327">MQRALIVVDVQNDFCEGGSVPVTGGADVAAAITDLIGAATPAYRHVVATRDHHVDPGDHFSSRPDFVHSWPRHCVVGTEGVGFHPNFAPAVASGAVHSIFDKGAYAAAYSGFEGADESGLGLADWLRARGVTAVDVVGIATDHCVRATALDAAREGLSTRVLLSLTAGVSRRTVDAACEEMTAAGIELDGHPVVAAD</sequence>
<dbReference type="InterPro" id="IPR000868">
    <property type="entry name" value="Isochorismatase-like_dom"/>
</dbReference>